<dbReference type="AlphaFoldDB" id="R9UPM1"/>
<accession>R9UPM1</accession>
<sequence length="39" mass="4558">MPARLYLFDSDLYAKHNGAQKDIAERCDSDLYAKHLFQI</sequence>
<dbReference type="Proteomes" id="UP000007392">
    <property type="component" value="Chromosome"/>
</dbReference>
<evidence type="ECO:0000313" key="1">
    <source>
        <dbReference type="EMBL" id="AGN70782.1"/>
    </source>
</evidence>
<organism evidence="1 2">
    <name type="scientific">Paenibacillus mucilaginosus K02</name>
    <dbReference type="NCBI Taxonomy" id="997761"/>
    <lineage>
        <taxon>Bacteria</taxon>
        <taxon>Bacillati</taxon>
        <taxon>Bacillota</taxon>
        <taxon>Bacilli</taxon>
        <taxon>Bacillales</taxon>
        <taxon>Paenibacillaceae</taxon>
        <taxon>Paenibacillus</taxon>
    </lineage>
</organism>
<evidence type="ECO:0000313" key="2">
    <source>
        <dbReference type="Proteomes" id="UP000007392"/>
    </source>
</evidence>
<dbReference type="HOGENOM" id="CLU_3313872_0_0_9"/>
<dbReference type="KEGG" id="pmw:B2K_40095"/>
<gene>
    <name evidence="1" type="ORF">B2K_40095</name>
</gene>
<dbReference type="EMBL" id="CP003422">
    <property type="protein sequence ID" value="AGN70782.1"/>
    <property type="molecule type" value="Genomic_DNA"/>
</dbReference>
<proteinExistence type="predicted"/>
<name>R9UPM1_9BACL</name>
<protein>
    <submittedName>
        <fullName evidence="1">Uncharacterized protein</fullName>
    </submittedName>
</protein>
<reference evidence="1 2" key="1">
    <citation type="submission" date="2013-06" db="EMBL/GenBank/DDBJ databases">
        <title>Complete genome sequence of Paenibacillus mucilaginosus K02.</title>
        <authorList>
            <person name="Xiao B."/>
            <person name="Sun L."/>
            <person name="Xiao L."/>
            <person name="Lian B."/>
        </authorList>
    </citation>
    <scope>NUCLEOTIDE SEQUENCE [LARGE SCALE GENOMIC DNA]</scope>
    <source>
        <strain evidence="1 2">K02</strain>
    </source>
</reference>